<dbReference type="AlphaFoldDB" id="J8Q487"/>
<feature type="domain" description="Septin-type G" evidence="6">
    <location>
        <begin position="32"/>
        <end position="315"/>
    </location>
</feature>
<name>J8Q487_SACAR</name>
<keyword evidence="2 4" id="KW-0547">Nucleotide-binding</keyword>
<accession>J8Q487</accession>
<dbReference type="OrthoDB" id="416553at2759"/>
<keyword evidence="5" id="KW-0175">Coiled coil</keyword>
<dbReference type="CDD" id="cd01850">
    <property type="entry name" value="CDC_Septin"/>
    <property type="match status" value="1"/>
</dbReference>
<comment type="subcellular location">
    <subcellularLocation>
        <location evidence="1">Bud neck</location>
    </subcellularLocation>
</comment>
<dbReference type="SUPFAM" id="SSF52540">
    <property type="entry name" value="P-loop containing nucleoside triphosphate hydrolases"/>
    <property type="match status" value="1"/>
</dbReference>
<dbReference type="EMBL" id="ALIE01000098">
    <property type="protein sequence ID" value="EJS43461.1"/>
    <property type="molecule type" value="Genomic_DNA"/>
</dbReference>
<evidence type="ECO:0000313" key="7">
    <source>
        <dbReference type="EMBL" id="EJS43461.1"/>
    </source>
</evidence>
<organism evidence="7 8">
    <name type="scientific">Saccharomyces arboricola (strain H-6 / AS 2.3317 / CBS 10644)</name>
    <name type="common">Yeast</name>
    <dbReference type="NCBI Taxonomy" id="1160507"/>
    <lineage>
        <taxon>Eukaryota</taxon>
        <taxon>Fungi</taxon>
        <taxon>Dikarya</taxon>
        <taxon>Ascomycota</taxon>
        <taxon>Saccharomycotina</taxon>
        <taxon>Saccharomycetes</taxon>
        <taxon>Saccharomycetales</taxon>
        <taxon>Saccharomycetaceae</taxon>
        <taxon>Saccharomyces</taxon>
    </lineage>
</organism>
<evidence type="ECO:0000256" key="4">
    <source>
        <dbReference type="RuleBase" id="RU004560"/>
    </source>
</evidence>
<comment type="caution">
    <text evidence="7">The sequence shown here is derived from an EMBL/GenBank/DDBJ whole genome shotgun (WGS) entry which is preliminary data.</text>
</comment>
<evidence type="ECO:0000256" key="5">
    <source>
        <dbReference type="SAM" id="Coils"/>
    </source>
</evidence>
<evidence type="ECO:0000256" key="1">
    <source>
        <dbReference type="ARBA" id="ARBA00004266"/>
    </source>
</evidence>
<dbReference type="Gene3D" id="3.40.50.300">
    <property type="entry name" value="P-loop containing nucleotide triphosphate hydrolases"/>
    <property type="match status" value="1"/>
</dbReference>
<gene>
    <name evidence="7" type="ORF">SU7_1478</name>
</gene>
<evidence type="ECO:0000313" key="8">
    <source>
        <dbReference type="Proteomes" id="UP000006968"/>
    </source>
</evidence>
<dbReference type="InterPro" id="IPR027417">
    <property type="entry name" value="P-loop_NTPase"/>
</dbReference>
<dbReference type="GO" id="GO:0031105">
    <property type="term" value="C:septin complex"/>
    <property type="evidence" value="ECO:0007669"/>
    <property type="project" value="UniProtKB-ARBA"/>
</dbReference>
<dbReference type="GO" id="GO:0005525">
    <property type="term" value="F:GTP binding"/>
    <property type="evidence" value="ECO:0007669"/>
    <property type="project" value="UniProtKB-KW"/>
</dbReference>
<dbReference type="InterPro" id="IPR016491">
    <property type="entry name" value="Septin"/>
</dbReference>
<keyword evidence="8" id="KW-1185">Reference proteome</keyword>
<keyword evidence="3 4" id="KW-0342">GTP-binding</keyword>
<dbReference type="GO" id="GO:0005935">
    <property type="term" value="C:cellular bud neck"/>
    <property type="evidence" value="ECO:0007669"/>
    <property type="project" value="UniProtKB-SubCell"/>
</dbReference>
<protein>
    <submittedName>
        <fullName evidence="7">Cdc12p</fullName>
    </submittedName>
</protein>
<proteinExistence type="inferred from homology"/>
<dbReference type="InterPro" id="IPR030379">
    <property type="entry name" value="G_SEPTIN_dom"/>
</dbReference>
<evidence type="ECO:0000256" key="3">
    <source>
        <dbReference type="ARBA" id="ARBA00023134"/>
    </source>
</evidence>
<dbReference type="HOGENOM" id="CLU_017718_8_0_1"/>
<evidence type="ECO:0000256" key="2">
    <source>
        <dbReference type="ARBA" id="ARBA00022741"/>
    </source>
</evidence>
<dbReference type="Proteomes" id="UP000006968">
    <property type="component" value="Chromosome VIII"/>
</dbReference>
<dbReference type="PROSITE" id="PS51719">
    <property type="entry name" value="G_SEPTIN"/>
    <property type="match status" value="1"/>
</dbReference>
<comment type="similarity">
    <text evidence="4">Belongs to the TRAFAC class TrmE-Era-EngA-EngB-Septin-like GTPase superfamily. Septin GTPase family.</text>
</comment>
<dbReference type="PIRSF" id="PIRSF006698">
    <property type="entry name" value="Septin"/>
    <property type="match status" value="1"/>
</dbReference>
<sequence length="408" mass="46951">MSAATATSAAAFLPPVGISNLPNQRYKIVNEEGGTFTVMLCGESGLGKTTFINTLFQTVLKRADGQQHRQEPIRKTVEIDITRALLEEKHFELRVNVIDTPGFGDNVNNNKSWQPLVDFIDDQHDSYMRQEQQPYRTKKFDLRVHAVLYFIRPTGHSLKPIDIETMKRLSTRANLIPVIAKSDTLTAQELQQFKSRIRQVIEAQEIRIFTPPLDSDLKEETKGGVNPDSAAIEHARQLIEAMPFAIVGSEKKFDNGQGTQVVARKYPWGLVEIENDSHCDFRKLRALLLRTYLLDLISTTQEMHYETYRRLRLEGHENTGEGNEDFTLPVVAPARKLSHNPKYKEEENALKKYFTDQVKAEEQRFRQWEQNIVNERIRLNGDLEEIQGKVKKLEEQVKSLQVRKSHLK</sequence>
<dbReference type="PANTHER" id="PTHR18884">
    <property type="entry name" value="SEPTIN"/>
    <property type="match status" value="1"/>
</dbReference>
<evidence type="ECO:0000259" key="6">
    <source>
        <dbReference type="PROSITE" id="PS51719"/>
    </source>
</evidence>
<feature type="coiled-coil region" evidence="5">
    <location>
        <begin position="343"/>
        <end position="403"/>
    </location>
</feature>
<dbReference type="Pfam" id="PF00735">
    <property type="entry name" value="Septin"/>
    <property type="match status" value="1"/>
</dbReference>
<dbReference type="FunFam" id="3.40.50.300:FF:000238">
    <property type="entry name" value="Cell division control 12"/>
    <property type="match status" value="1"/>
</dbReference>
<reference evidence="7 8" key="1">
    <citation type="journal article" date="2013" name="BMC Genomics">
        <title>High quality de novo sequencing and assembly of the Saccharomyces arboricolus genome.</title>
        <authorList>
            <person name="Liti G."/>
            <person name="Nguyen Ba A.N."/>
            <person name="Blythe M."/>
            <person name="Mueller C.A."/>
            <person name="Bergstroem A."/>
            <person name="Cubillos F.A."/>
            <person name="Dafhnis-Calas F."/>
            <person name="Khoshraftar S."/>
            <person name="Malla S."/>
            <person name="Mehta N."/>
            <person name="Siow C.C."/>
            <person name="Warringer J."/>
            <person name="Moses A.M."/>
            <person name="Louis E.J."/>
            <person name="Nieduszynski C.A."/>
        </authorList>
    </citation>
    <scope>NUCLEOTIDE SEQUENCE [LARGE SCALE GENOMIC DNA]</scope>
    <source>
        <strain evidence="8">H-6 / AS 2.3317 / CBS 10644</strain>
    </source>
</reference>